<evidence type="ECO:0000259" key="1">
    <source>
        <dbReference type="Pfam" id="PF19718"/>
    </source>
</evidence>
<dbReference type="AlphaFoldDB" id="A0A1X7SLV8"/>
<dbReference type="eggNOG" id="KOG4598">
    <property type="taxonomic scope" value="Eukaryota"/>
</dbReference>
<protein>
    <recommendedName>
        <fullName evidence="1">Ubiquitin carboxyl-terminal hydrolase 47 C-terminal domain-containing protein</fullName>
    </recommendedName>
</protein>
<reference evidence="2" key="1">
    <citation type="submission" date="2017-05" db="UniProtKB">
        <authorList>
            <consortium name="EnsemblMetazoa"/>
        </authorList>
    </citation>
    <scope>IDENTIFICATION</scope>
</reference>
<proteinExistence type="predicted"/>
<dbReference type="OrthoDB" id="289038at2759"/>
<evidence type="ECO:0000313" key="2">
    <source>
        <dbReference type="EnsemblMetazoa" id="Aqu2.1.03066_001"/>
    </source>
</evidence>
<accession>A0A1X7SLV8</accession>
<dbReference type="InterPro" id="IPR045578">
    <property type="entry name" value="USP47_C"/>
</dbReference>
<sequence>MYVEPLKGPEKMKHYEQRQVYVIRWHPSQCSVDPIEEIILDKRHDHKHVIGKLSKLSGVPVEYIYCTDSESFPVEISCLDIENKFEWYSMSSDRYYSLRLYDGDVIYYKDNRETMKELTDKERSEIRRAEEARLRRIRECISFKALT</sequence>
<dbReference type="Pfam" id="PF19718">
    <property type="entry name" value="USP47_C"/>
    <property type="match status" value="1"/>
</dbReference>
<feature type="domain" description="Ubiquitin carboxyl-terminal hydrolase 47 C-terminal" evidence="1">
    <location>
        <begin position="1"/>
        <end position="138"/>
    </location>
</feature>
<organism evidence="2">
    <name type="scientific">Amphimedon queenslandica</name>
    <name type="common">Sponge</name>
    <dbReference type="NCBI Taxonomy" id="400682"/>
    <lineage>
        <taxon>Eukaryota</taxon>
        <taxon>Metazoa</taxon>
        <taxon>Porifera</taxon>
        <taxon>Demospongiae</taxon>
        <taxon>Heteroscleromorpha</taxon>
        <taxon>Haplosclerida</taxon>
        <taxon>Niphatidae</taxon>
        <taxon>Amphimedon</taxon>
    </lineage>
</organism>
<dbReference type="EnsemblMetazoa" id="Aqu2.1.03066_001">
    <property type="protein sequence ID" value="Aqu2.1.03066_001"/>
    <property type="gene ID" value="Aqu2.1.03066"/>
</dbReference>
<name>A0A1X7SLV8_AMPQE</name>
<dbReference type="InParanoid" id="A0A1X7SLV8"/>